<evidence type="ECO:0000313" key="3">
    <source>
        <dbReference type="Proteomes" id="UP000254287"/>
    </source>
</evidence>
<dbReference type="GO" id="GO:0016810">
    <property type="term" value="F:hydrolase activity, acting on carbon-nitrogen (but not peptide) bonds"/>
    <property type="evidence" value="ECO:0007669"/>
    <property type="project" value="InterPro"/>
</dbReference>
<evidence type="ECO:0000259" key="1">
    <source>
        <dbReference type="Pfam" id="PF07969"/>
    </source>
</evidence>
<keyword evidence="2" id="KW-0378">Hydrolase</keyword>
<dbReference type="EMBL" id="UFXP01000001">
    <property type="protein sequence ID" value="STC75384.1"/>
    <property type="molecule type" value="Genomic_DNA"/>
</dbReference>
<dbReference type="InterPro" id="IPR011059">
    <property type="entry name" value="Metal-dep_hydrolase_composite"/>
</dbReference>
<dbReference type="CDD" id="cd01300">
    <property type="entry name" value="YtcJ_like"/>
    <property type="match status" value="1"/>
</dbReference>
<dbReference type="AlphaFoldDB" id="A0A376CUN6"/>
<proteinExistence type="predicted"/>
<sequence>MITLIDNAHILTQDPARPVASAVAFANGRILALDDAARALPAGATWDAGGHTLTPGFNDAHSHTVWFGQTLLEVDLSQAATPNDVYSALSPAEPNPDGWIIASGFRPSGLDAPVTIAELDRATDGRPLLIKHNSGHAYTVNTAALRAAGIDPADPPEVEGGEFVRDEEGNCTGLVDENAMRLIQNVTLPESGEEIARALELATRRYLERGLTSVTDAGVAGGWIGHSPREIAAYQNATLHTRMQIMVTMDVLHEISGHASDGPGWGLDGGVRTGFGDEWLQIGPVKMFSDGSILGTTAALTEEYACCQHHGYFQGDPEQMRERALKAANSGWSLAIHAIGDAAVDFAIETLEMAVEKNGVPDMPHRIEHGGIVRPDQIERLRGKPIVVVPQPLFISTFGDAMAKALGPERAAWSYPGKRLLAADLILPGSSDQPVAPGVPLDVMKAAIERRTETGQDFGPADRLTPAEALYAYTAGSAAATGWAGRKGQVIPGQLADFVLLSQDPLNTDDLSTIDVAATIVGGELRYGSF</sequence>
<dbReference type="Gene3D" id="2.30.40.10">
    <property type="entry name" value="Urease, subunit C, domain 1"/>
    <property type="match status" value="1"/>
</dbReference>
<feature type="domain" description="Amidohydrolase 3" evidence="1">
    <location>
        <begin position="45"/>
        <end position="526"/>
    </location>
</feature>
<dbReference type="Gene3D" id="3.20.20.140">
    <property type="entry name" value="Metal-dependent hydrolases"/>
    <property type="match status" value="1"/>
</dbReference>
<dbReference type="Proteomes" id="UP000254287">
    <property type="component" value="Unassembled WGS sequence"/>
</dbReference>
<dbReference type="InterPro" id="IPR033932">
    <property type="entry name" value="YtcJ-like"/>
</dbReference>
<evidence type="ECO:0000313" key="2">
    <source>
        <dbReference type="EMBL" id="STC75384.1"/>
    </source>
</evidence>
<dbReference type="SUPFAM" id="SSF51338">
    <property type="entry name" value="Composite domain of metallo-dependent hydrolases"/>
    <property type="match status" value="1"/>
</dbReference>
<dbReference type="PANTHER" id="PTHR22642">
    <property type="entry name" value="IMIDAZOLONEPROPIONASE"/>
    <property type="match status" value="1"/>
</dbReference>
<gene>
    <name evidence="2" type="primary">nfdA</name>
    <name evidence="2" type="ORF">NCTC10289_00663</name>
</gene>
<organism evidence="2 3">
    <name type="scientific">Corynebacterium minutissimum</name>
    <dbReference type="NCBI Taxonomy" id="38301"/>
    <lineage>
        <taxon>Bacteria</taxon>
        <taxon>Bacillati</taxon>
        <taxon>Actinomycetota</taxon>
        <taxon>Actinomycetes</taxon>
        <taxon>Mycobacteriales</taxon>
        <taxon>Corynebacteriaceae</taxon>
        <taxon>Corynebacterium</taxon>
    </lineage>
</organism>
<dbReference type="Pfam" id="PF07969">
    <property type="entry name" value="Amidohydro_3"/>
    <property type="match status" value="1"/>
</dbReference>
<name>A0A376CUN6_9CORY</name>
<protein>
    <submittedName>
        <fullName evidence="2">Amidohydrolase</fullName>
        <ecNumber evidence="2">3.5.1.91</ecNumber>
    </submittedName>
</protein>
<dbReference type="Gene3D" id="3.10.310.70">
    <property type="match status" value="1"/>
</dbReference>
<dbReference type="PANTHER" id="PTHR22642:SF2">
    <property type="entry name" value="PROTEIN LONG AFTER FAR-RED 3"/>
    <property type="match status" value="1"/>
</dbReference>
<dbReference type="EC" id="3.5.1.91" evidence="2"/>
<dbReference type="RefSeq" id="WP_115021324.1">
    <property type="nucleotide sequence ID" value="NZ_CP069533.1"/>
</dbReference>
<reference evidence="2 3" key="1">
    <citation type="submission" date="2018-06" db="EMBL/GenBank/DDBJ databases">
        <authorList>
            <consortium name="Pathogen Informatics"/>
            <person name="Doyle S."/>
        </authorList>
    </citation>
    <scope>NUCLEOTIDE SEQUENCE [LARGE SCALE GENOMIC DNA]</scope>
    <source>
        <strain evidence="2 3">NCTC10289</strain>
    </source>
</reference>
<accession>A0A376CUN6</accession>
<dbReference type="InterPro" id="IPR013108">
    <property type="entry name" value="Amidohydro_3"/>
</dbReference>
<dbReference type="SUPFAM" id="SSF51556">
    <property type="entry name" value="Metallo-dependent hydrolases"/>
    <property type="match status" value="1"/>
</dbReference>
<dbReference type="InterPro" id="IPR032466">
    <property type="entry name" value="Metal_Hydrolase"/>
</dbReference>